<feature type="domain" description="MaoC-like" evidence="1">
    <location>
        <begin position="20"/>
        <end position="69"/>
    </location>
</feature>
<dbReference type="OrthoDB" id="9797938at2"/>
<dbReference type="eggNOG" id="COG2030">
    <property type="taxonomic scope" value="Bacteria"/>
</dbReference>
<proteinExistence type="predicted"/>
<dbReference type="GO" id="GO:0019171">
    <property type="term" value="F:(3R)-hydroxyacyl-[acyl-carrier-protein] dehydratase activity"/>
    <property type="evidence" value="ECO:0007669"/>
    <property type="project" value="TreeGrafter"/>
</dbReference>
<dbReference type="AlphaFoldDB" id="K2MZ23"/>
<dbReference type="STRING" id="391937.NA2_18936"/>
<gene>
    <name evidence="2" type="ORF">NA2_18936</name>
</gene>
<dbReference type="InterPro" id="IPR029069">
    <property type="entry name" value="HotDog_dom_sf"/>
</dbReference>
<dbReference type="SUPFAM" id="SSF54637">
    <property type="entry name" value="Thioesterase/thiol ester dehydrase-isomerase"/>
    <property type="match status" value="1"/>
</dbReference>
<reference evidence="2 3" key="1">
    <citation type="journal article" date="2012" name="J. Bacteriol.">
        <title>Genome Sequence of Nitratireductor pacificus Type Strain pht-3B.</title>
        <authorList>
            <person name="Lai Q."/>
            <person name="Li G."/>
            <person name="Shao Z."/>
        </authorList>
    </citation>
    <scope>NUCLEOTIDE SEQUENCE [LARGE SCALE GENOMIC DNA]</scope>
    <source>
        <strain evidence="3">pht-3B</strain>
    </source>
</reference>
<evidence type="ECO:0000313" key="3">
    <source>
        <dbReference type="Proteomes" id="UP000006786"/>
    </source>
</evidence>
<dbReference type="PATRIC" id="fig|391937.3.peg.3890"/>
<dbReference type="PANTHER" id="PTHR43437">
    <property type="entry name" value="HYDROXYACYL-THIOESTER DEHYDRATASE TYPE 2, MITOCHONDRIAL-RELATED"/>
    <property type="match status" value="1"/>
</dbReference>
<dbReference type="Gene3D" id="3.10.129.10">
    <property type="entry name" value="Hotdog Thioesterase"/>
    <property type="match status" value="1"/>
</dbReference>
<dbReference type="EMBL" id="AMRM01000027">
    <property type="protein sequence ID" value="EKF17233.1"/>
    <property type="molecule type" value="Genomic_DNA"/>
</dbReference>
<organism evidence="2 3">
    <name type="scientific">Nitratireductor pacificus pht-3B</name>
    <dbReference type="NCBI Taxonomy" id="391937"/>
    <lineage>
        <taxon>Bacteria</taxon>
        <taxon>Pseudomonadati</taxon>
        <taxon>Pseudomonadota</taxon>
        <taxon>Alphaproteobacteria</taxon>
        <taxon>Hyphomicrobiales</taxon>
        <taxon>Phyllobacteriaceae</taxon>
        <taxon>Nitratireductor</taxon>
    </lineage>
</organism>
<dbReference type="Pfam" id="PF01575">
    <property type="entry name" value="MaoC_dehydratas"/>
    <property type="match status" value="1"/>
</dbReference>
<sequence>MSLDAFLRLGETITLGTHRFTADEIKTFARAFDPQPFHVDEEEARRSVFGALCASGWHTCAMWMRYNLKGLARLGPGPWDGPGEAPEFGPSPGFSDLKWPKPVYAGDAITFYRAVVSHRPLASRPGWHLVTLHAAAENQDGQPVLSMVNGVLLRT</sequence>
<dbReference type="GO" id="GO:0006633">
    <property type="term" value="P:fatty acid biosynthetic process"/>
    <property type="evidence" value="ECO:0007669"/>
    <property type="project" value="TreeGrafter"/>
</dbReference>
<dbReference type="InterPro" id="IPR050965">
    <property type="entry name" value="UPF0336/Enoyl-CoA_hydratase"/>
</dbReference>
<keyword evidence="3" id="KW-1185">Reference proteome</keyword>
<protein>
    <submittedName>
        <fullName evidence="2">MaoC-like dehydratase</fullName>
    </submittedName>
</protein>
<dbReference type="InterPro" id="IPR002539">
    <property type="entry name" value="MaoC-like_dom"/>
</dbReference>
<evidence type="ECO:0000313" key="2">
    <source>
        <dbReference type="EMBL" id="EKF17233.1"/>
    </source>
</evidence>
<comment type="caution">
    <text evidence="2">The sequence shown here is derived from an EMBL/GenBank/DDBJ whole genome shotgun (WGS) entry which is preliminary data.</text>
</comment>
<dbReference type="RefSeq" id="WP_008598828.1">
    <property type="nucleotide sequence ID" value="NZ_AMRM01000027.1"/>
</dbReference>
<evidence type="ECO:0000259" key="1">
    <source>
        <dbReference type="Pfam" id="PF01575"/>
    </source>
</evidence>
<dbReference type="PANTHER" id="PTHR43437:SF3">
    <property type="entry name" value="HYDROXYACYL-THIOESTER DEHYDRATASE TYPE 2, MITOCHONDRIAL"/>
    <property type="match status" value="1"/>
</dbReference>
<name>K2MZ23_9HYPH</name>
<accession>K2MZ23</accession>
<dbReference type="CDD" id="cd03454">
    <property type="entry name" value="YdeM"/>
    <property type="match status" value="1"/>
</dbReference>
<dbReference type="Proteomes" id="UP000006786">
    <property type="component" value="Unassembled WGS sequence"/>
</dbReference>